<dbReference type="InterPro" id="IPR027417">
    <property type="entry name" value="P-loop_NTPase"/>
</dbReference>
<dbReference type="AlphaFoldDB" id="X6N2N5"/>
<evidence type="ECO:0000313" key="2">
    <source>
        <dbReference type="EMBL" id="ETO20163.1"/>
    </source>
</evidence>
<organism evidence="2 3">
    <name type="scientific">Reticulomyxa filosa</name>
    <dbReference type="NCBI Taxonomy" id="46433"/>
    <lineage>
        <taxon>Eukaryota</taxon>
        <taxon>Sar</taxon>
        <taxon>Rhizaria</taxon>
        <taxon>Retaria</taxon>
        <taxon>Foraminifera</taxon>
        <taxon>Monothalamids</taxon>
        <taxon>Reticulomyxidae</taxon>
        <taxon>Reticulomyxa</taxon>
    </lineage>
</organism>
<feature type="non-terminal residue" evidence="2">
    <location>
        <position position="1"/>
    </location>
</feature>
<keyword evidence="3" id="KW-1185">Reference proteome</keyword>
<feature type="domain" description="NACHT" evidence="1">
    <location>
        <begin position="114"/>
        <end position="268"/>
    </location>
</feature>
<gene>
    <name evidence="2" type="ORF">RFI_17051</name>
</gene>
<proteinExistence type="predicted"/>
<accession>X6N2N5</accession>
<evidence type="ECO:0000313" key="3">
    <source>
        <dbReference type="Proteomes" id="UP000023152"/>
    </source>
</evidence>
<dbReference type="SUPFAM" id="SSF52540">
    <property type="entry name" value="P-loop containing nucleoside triphosphate hydrolases"/>
    <property type="match status" value="1"/>
</dbReference>
<reference evidence="2 3" key="1">
    <citation type="journal article" date="2013" name="Curr. Biol.">
        <title>The Genome of the Foraminiferan Reticulomyxa filosa.</title>
        <authorList>
            <person name="Glockner G."/>
            <person name="Hulsmann N."/>
            <person name="Schleicher M."/>
            <person name="Noegel A.A."/>
            <person name="Eichinger L."/>
            <person name="Gallinger C."/>
            <person name="Pawlowski J."/>
            <person name="Sierra R."/>
            <person name="Euteneuer U."/>
            <person name="Pillet L."/>
            <person name="Moustafa A."/>
            <person name="Platzer M."/>
            <person name="Groth M."/>
            <person name="Szafranski K."/>
            <person name="Schliwa M."/>
        </authorList>
    </citation>
    <scope>NUCLEOTIDE SEQUENCE [LARGE SCALE GENOMIC DNA]</scope>
</reference>
<protein>
    <recommendedName>
        <fullName evidence="1">NACHT domain-containing protein</fullName>
    </recommendedName>
</protein>
<comment type="caution">
    <text evidence="2">The sequence shown here is derived from an EMBL/GenBank/DDBJ whole genome shotgun (WGS) entry which is preliminary data.</text>
</comment>
<dbReference type="EMBL" id="ASPP01012863">
    <property type="protein sequence ID" value="ETO20163.1"/>
    <property type="molecule type" value="Genomic_DNA"/>
</dbReference>
<dbReference type="InterPro" id="IPR007111">
    <property type="entry name" value="NACHT_NTPase"/>
</dbReference>
<name>X6N2N5_RETFI</name>
<sequence length="446" mass="51892">AFDISKQVLKTQLREDSLAQNESQKFRLLPEDKSHDVVLFPVAGNGGDSSAAVSPHLELTNAFSAIGSKPNVLKDYSPKKSLRLFSHPPDPWVGRYVDIFQLIQLIQDPQNKFTIVFGDKGIGKSALVNRTFEYLWERQKFDGVFVIDVYQRLRENPRSSVAEIISDHLREVYVVMKKCCTNSELTKELRDSNYLLCIENIDAYSVKHLSIAQRIDECLYHINERTNVRVVVTMDTTLQQEHLPLLQRIPRSTMKLKPMSEEEMIQLFWLQMQKTHNKTLLKKLSAEKIQKLIRDCKGIPEIVNHAVLLCTQQDIADDKDGQLINFIKHVHNKVLEHKHTLLHHRYYLPFVIGTLDVGQIRSKIHDSSARDFWVEHFKFNSFGDWPTIAQFIKQRYKQKVGAKFAKIRPLRIDSPDSFEYEFIMEELFQHFATEARVFFTLQTKGH</sequence>
<dbReference type="Gene3D" id="3.40.50.300">
    <property type="entry name" value="P-loop containing nucleotide triphosphate hydrolases"/>
    <property type="match status" value="1"/>
</dbReference>
<dbReference type="Pfam" id="PF05729">
    <property type="entry name" value="NACHT"/>
    <property type="match status" value="1"/>
</dbReference>
<dbReference type="Proteomes" id="UP000023152">
    <property type="component" value="Unassembled WGS sequence"/>
</dbReference>
<evidence type="ECO:0000259" key="1">
    <source>
        <dbReference type="Pfam" id="PF05729"/>
    </source>
</evidence>